<keyword evidence="2" id="KW-0732">Signal</keyword>
<feature type="domain" description="Natural killer cell receptor 2B4 immunoglobulin" evidence="7">
    <location>
        <begin position="39"/>
        <end position="152"/>
    </location>
</feature>
<dbReference type="EMBL" id="KE676670">
    <property type="protein sequence ID" value="ERE73748.1"/>
    <property type="molecule type" value="Genomic_DNA"/>
</dbReference>
<dbReference type="InterPro" id="IPR015631">
    <property type="entry name" value="CD2/SLAM_rcpt"/>
</dbReference>
<accession>A0A061HZH2</accession>
<dbReference type="SUPFAM" id="SSF48726">
    <property type="entry name" value="Immunoglobulin"/>
    <property type="match status" value="2"/>
</dbReference>
<evidence type="ECO:0000259" key="7">
    <source>
        <dbReference type="Pfam" id="PF11465"/>
    </source>
</evidence>
<keyword evidence="6" id="KW-1133">Transmembrane helix</keyword>
<dbReference type="InterPro" id="IPR013783">
    <property type="entry name" value="Ig-like_fold"/>
</dbReference>
<evidence type="ECO:0000313" key="8">
    <source>
        <dbReference type="EMBL" id="ERE73748.1"/>
    </source>
</evidence>
<dbReference type="Proteomes" id="UP000030759">
    <property type="component" value="Unassembled WGS sequence"/>
</dbReference>
<sequence>MPSSGLLGTVLTCTNTRVHTYFKKQNESSKEILAVIVGCSDSSEDVAGISGNPLWLRPSNIQTKILYVEWKKTQLGSPGNNKKIELLVRYNHNKKKISKISNGFNKTYDFNDVDFALGIKSAKLQDSGQYELEITNHSGKVCSKKFQILVFDRVEKPHLRGQWKAWAEGMCQLSLYCLVPRDENVSYSLYRGSKLISEIRNFTHLVNKTEARSLLTYTCNVSNKVSWESDTLNITQGCQSAPQKFSFLPFVVIIVILVILLLGAITCFCVWDKKRKSQSSPKEFSTIYEYVKAPQGRRNQEQMPEQKPSGDGGTIYSMVQYKPSDSTPQETCTLYSVIQPSRKSGSKKRNRNPSSNFTVYEEVGQQYLKARNPARLSRRELENFDVYS</sequence>
<dbReference type="Pfam" id="PF13895">
    <property type="entry name" value="Ig_2"/>
    <property type="match status" value="1"/>
</dbReference>
<dbReference type="GO" id="GO:0042288">
    <property type="term" value="F:MHC class I protein binding"/>
    <property type="evidence" value="ECO:0007669"/>
    <property type="project" value="TreeGrafter"/>
</dbReference>
<dbReference type="AlphaFoldDB" id="A0A061HZH2"/>
<dbReference type="GO" id="GO:0002323">
    <property type="term" value="P:natural killer cell activation involved in immune response"/>
    <property type="evidence" value="ECO:0007669"/>
    <property type="project" value="TreeGrafter"/>
</dbReference>
<dbReference type="PANTHER" id="PTHR12080">
    <property type="entry name" value="SIGNALING LYMPHOCYTIC ACTIVATION MOLECULE"/>
    <property type="match status" value="1"/>
</dbReference>
<protein>
    <submittedName>
        <fullName evidence="8">Natural killer cell receptor 2B4-like protein</fullName>
    </submittedName>
</protein>
<dbReference type="PANTHER" id="PTHR12080:SF56">
    <property type="entry name" value="NATURAL KILLER CELL RECEPTOR 2B4"/>
    <property type="match status" value="1"/>
</dbReference>
<dbReference type="InterPro" id="IPR036179">
    <property type="entry name" value="Ig-like_dom_sf"/>
</dbReference>
<evidence type="ECO:0000256" key="1">
    <source>
        <dbReference type="ARBA" id="ARBA00004370"/>
    </source>
</evidence>
<feature type="transmembrane region" description="Helical" evidence="6">
    <location>
        <begin position="247"/>
        <end position="271"/>
    </location>
</feature>
<keyword evidence="4" id="KW-0325">Glycoprotein</keyword>
<evidence type="ECO:0000256" key="2">
    <source>
        <dbReference type="ARBA" id="ARBA00022729"/>
    </source>
</evidence>
<dbReference type="Pfam" id="PF11465">
    <property type="entry name" value="Receptor_2B4"/>
    <property type="match status" value="1"/>
</dbReference>
<evidence type="ECO:0000256" key="3">
    <source>
        <dbReference type="ARBA" id="ARBA00023136"/>
    </source>
</evidence>
<evidence type="ECO:0000313" key="9">
    <source>
        <dbReference type="Proteomes" id="UP000030759"/>
    </source>
</evidence>
<gene>
    <name evidence="8" type="ORF">H671_5g13979</name>
</gene>
<dbReference type="InterPro" id="IPR024303">
    <property type="entry name" value="NK_rcpt_2B4_Ig_dom"/>
</dbReference>
<evidence type="ECO:0000256" key="6">
    <source>
        <dbReference type="SAM" id="Phobius"/>
    </source>
</evidence>
<reference evidence="9" key="1">
    <citation type="journal article" date="2013" name="Nat. Biotechnol.">
        <title>Chinese hamster genome sequenced from sorted chromosomes.</title>
        <authorList>
            <person name="Brinkrolf K."/>
            <person name="Rupp O."/>
            <person name="Laux H."/>
            <person name="Kollin F."/>
            <person name="Ernst W."/>
            <person name="Linke B."/>
            <person name="Kofler R."/>
            <person name="Romand S."/>
            <person name="Hesse F."/>
            <person name="Budach W.E."/>
            <person name="Galosy S."/>
            <person name="Muller D."/>
            <person name="Noll T."/>
            <person name="Wienberg J."/>
            <person name="Jostock T."/>
            <person name="Leonard M."/>
            <person name="Grillari J."/>
            <person name="Tauch A."/>
            <person name="Goesmann A."/>
            <person name="Helk B."/>
            <person name="Mott J.E."/>
            <person name="Puhler A."/>
            <person name="Borth N."/>
        </authorList>
    </citation>
    <scope>NUCLEOTIDE SEQUENCE [LARGE SCALE GENOMIC DNA]</scope>
    <source>
        <strain evidence="9">17A/GY</strain>
    </source>
</reference>
<name>A0A061HZH2_CRIGR</name>
<comment type="subcellular location">
    <subcellularLocation>
        <location evidence="1">Membrane</location>
    </subcellularLocation>
</comment>
<feature type="region of interest" description="Disordered" evidence="5">
    <location>
        <begin position="295"/>
        <end position="314"/>
    </location>
</feature>
<organism evidence="8 9">
    <name type="scientific">Cricetulus griseus</name>
    <name type="common">Chinese hamster</name>
    <name type="synonym">Cricetulus barabensis griseus</name>
    <dbReference type="NCBI Taxonomy" id="10029"/>
    <lineage>
        <taxon>Eukaryota</taxon>
        <taxon>Metazoa</taxon>
        <taxon>Chordata</taxon>
        <taxon>Craniata</taxon>
        <taxon>Vertebrata</taxon>
        <taxon>Euteleostomi</taxon>
        <taxon>Mammalia</taxon>
        <taxon>Eutheria</taxon>
        <taxon>Euarchontoglires</taxon>
        <taxon>Glires</taxon>
        <taxon>Rodentia</taxon>
        <taxon>Myomorpha</taxon>
        <taxon>Muroidea</taxon>
        <taxon>Cricetidae</taxon>
        <taxon>Cricetinae</taxon>
        <taxon>Cricetulus</taxon>
    </lineage>
</organism>
<evidence type="ECO:0000256" key="4">
    <source>
        <dbReference type="ARBA" id="ARBA00023180"/>
    </source>
</evidence>
<evidence type="ECO:0000256" key="5">
    <source>
        <dbReference type="SAM" id="MobiDB-lite"/>
    </source>
</evidence>
<dbReference type="GO" id="GO:0009897">
    <property type="term" value="C:external side of plasma membrane"/>
    <property type="evidence" value="ECO:0007669"/>
    <property type="project" value="TreeGrafter"/>
</dbReference>
<keyword evidence="3 6" id="KW-0472">Membrane</keyword>
<keyword evidence="8" id="KW-0675">Receptor</keyword>
<keyword evidence="6" id="KW-0812">Transmembrane</keyword>
<dbReference type="Gene3D" id="2.60.40.10">
    <property type="entry name" value="Immunoglobulins"/>
    <property type="match status" value="2"/>
</dbReference>
<proteinExistence type="predicted"/>